<dbReference type="EMBL" id="CAJNOR010000337">
    <property type="protein sequence ID" value="CAF0884313.1"/>
    <property type="molecule type" value="Genomic_DNA"/>
</dbReference>
<keyword evidence="1" id="KW-0175">Coiled coil</keyword>
<dbReference type="SMART" id="SM00333">
    <property type="entry name" value="TUDOR"/>
    <property type="match status" value="1"/>
</dbReference>
<name>A0A813YHD8_ADIRI</name>
<evidence type="ECO:0000256" key="2">
    <source>
        <dbReference type="SAM" id="MobiDB-lite"/>
    </source>
</evidence>
<dbReference type="PANTHER" id="PTHR22948">
    <property type="entry name" value="TUDOR DOMAIN CONTAINING PROTEIN"/>
    <property type="match status" value="1"/>
</dbReference>
<dbReference type="PROSITE" id="PS50304">
    <property type="entry name" value="TUDOR"/>
    <property type="match status" value="1"/>
</dbReference>
<sequence length="433" mass="50312">MNGDVQKQIKTFEKLNDINQKFTTSAIVNVSNDPQLMGLHEQHDWQRYELFRKYEQFMPNKIISPIMPQSSCSSATSFEPNNTPIDHPDSQENQVESPINNISEDLRLLTEQRIPDLCILDDEPMEFRNRTKFYCTINDILTSDGEFWVERELSSENERKFHQFIEILALFANNYESLREVYIGQLVALQYESAWHRALVVSKSDDITITKQPSARVRLVDYGASLYVNVSQLKWLPEQFYLFPFKAVECVFSEAIKPTFSDTVRLTFKQLVMHKRLRATVYDRDGTRICVLLKCKTDEGIINVYRYLRAHEHKSKRGRMLDDGDIVQCLHNTIFNNSNVFEQTTISNRSMNTTMNLTLPILSPPSPIQLTRDQVELRREEIKKILRDSQDEINDITTNIPDNKKIFISSSQSTPYSAATIITPLSRLSFTQQ</sequence>
<dbReference type="InterPro" id="IPR035437">
    <property type="entry name" value="SNase_OB-fold_sf"/>
</dbReference>
<dbReference type="AlphaFoldDB" id="A0A813YHD8"/>
<evidence type="ECO:0000313" key="4">
    <source>
        <dbReference type="EMBL" id="CAF0884313.1"/>
    </source>
</evidence>
<proteinExistence type="predicted"/>
<reference evidence="4" key="1">
    <citation type="submission" date="2021-02" db="EMBL/GenBank/DDBJ databases">
        <authorList>
            <person name="Nowell W R."/>
        </authorList>
    </citation>
    <scope>NUCLEOTIDE SEQUENCE</scope>
</reference>
<feature type="coiled-coil region" evidence="1">
    <location>
        <begin position="372"/>
        <end position="399"/>
    </location>
</feature>
<evidence type="ECO:0000256" key="1">
    <source>
        <dbReference type="SAM" id="Coils"/>
    </source>
</evidence>
<dbReference type="InterPro" id="IPR050621">
    <property type="entry name" value="Tudor_domain_containing"/>
</dbReference>
<evidence type="ECO:0000259" key="3">
    <source>
        <dbReference type="PROSITE" id="PS50304"/>
    </source>
</evidence>
<dbReference type="Proteomes" id="UP000663828">
    <property type="component" value="Unassembled WGS sequence"/>
</dbReference>
<protein>
    <recommendedName>
        <fullName evidence="3">Tudor domain-containing protein</fullName>
    </recommendedName>
</protein>
<feature type="region of interest" description="Disordered" evidence="2">
    <location>
        <begin position="69"/>
        <end position="95"/>
    </location>
</feature>
<dbReference type="InterPro" id="IPR002999">
    <property type="entry name" value="Tudor"/>
</dbReference>
<dbReference type="SUPFAM" id="SSF63748">
    <property type="entry name" value="Tudor/PWWP/MBT"/>
    <property type="match status" value="1"/>
</dbReference>
<dbReference type="Gene3D" id="2.30.30.140">
    <property type="match status" value="1"/>
</dbReference>
<dbReference type="Gene3D" id="2.40.50.90">
    <property type="match status" value="1"/>
</dbReference>
<keyword evidence="5" id="KW-1185">Reference proteome</keyword>
<evidence type="ECO:0000313" key="5">
    <source>
        <dbReference type="Proteomes" id="UP000663828"/>
    </source>
</evidence>
<dbReference type="Pfam" id="PF00567">
    <property type="entry name" value="TUDOR"/>
    <property type="match status" value="1"/>
</dbReference>
<organism evidence="4 5">
    <name type="scientific">Adineta ricciae</name>
    <name type="common">Rotifer</name>
    <dbReference type="NCBI Taxonomy" id="249248"/>
    <lineage>
        <taxon>Eukaryota</taxon>
        <taxon>Metazoa</taxon>
        <taxon>Spiralia</taxon>
        <taxon>Gnathifera</taxon>
        <taxon>Rotifera</taxon>
        <taxon>Eurotatoria</taxon>
        <taxon>Bdelloidea</taxon>
        <taxon>Adinetida</taxon>
        <taxon>Adinetidae</taxon>
        <taxon>Adineta</taxon>
    </lineage>
</organism>
<accession>A0A813YHD8</accession>
<gene>
    <name evidence="4" type="ORF">XAT740_LOCUS7169</name>
</gene>
<comment type="caution">
    <text evidence="4">The sequence shown here is derived from an EMBL/GenBank/DDBJ whole genome shotgun (WGS) entry which is preliminary data.</text>
</comment>
<feature type="domain" description="Tudor" evidence="3">
    <location>
        <begin position="180"/>
        <end position="243"/>
    </location>
</feature>
<feature type="compositionally biased region" description="Polar residues" evidence="2">
    <location>
        <begin position="69"/>
        <end position="84"/>
    </location>
</feature>